<keyword evidence="4" id="KW-0539">Nucleus</keyword>
<dbReference type="PANTHER" id="PTHR12709">
    <property type="entry name" value="DNA-DIRECTED RNA POLYMERASE II, III"/>
    <property type="match status" value="1"/>
</dbReference>
<keyword evidence="8" id="KW-1185">Reference proteome</keyword>
<feature type="domain" description="RPA43 OB" evidence="6">
    <location>
        <begin position="138"/>
        <end position="272"/>
    </location>
</feature>
<dbReference type="PANTHER" id="PTHR12709:SF5">
    <property type="entry name" value="DNA-DIRECTED RNA POLYMERASE I SUBUNIT RPA43"/>
    <property type="match status" value="1"/>
</dbReference>
<feature type="compositionally biased region" description="Acidic residues" evidence="5">
    <location>
        <begin position="314"/>
        <end position="324"/>
    </location>
</feature>
<dbReference type="Gene3D" id="2.40.50.1060">
    <property type="match status" value="1"/>
</dbReference>
<evidence type="ECO:0000256" key="4">
    <source>
        <dbReference type="ARBA" id="ARBA00023242"/>
    </source>
</evidence>
<reference evidence="7 8" key="1">
    <citation type="submission" date="2016-10" db="EMBL/GenBank/DDBJ databases">
        <title>Genome sequence of the basidiomycete white-rot fungus Trametes pubescens.</title>
        <authorList>
            <person name="Makela M.R."/>
            <person name="Granchi Z."/>
            <person name="Peng M."/>
            <person name="De Vries R.P."/>
            <person name="Grigoriev I."/>
            <person name="Riley R."/>
            <person name="Hilden K."/>
        </authorList>
    </citation>
    <scope>NUCLEOTIDE SEQUENCE [LARGE SCALE GENOMIC DNA]</scope>
    <source>
        <strain evidence="7 8">FBCC735</strain>
    </source>
</reference>
<dbReference type="Proteomes" id="UP000184267">
    <property type="component" value="Unassembled WGS sequence"/>
</dbReference>
<evidence type="ECO:0000313" key="7">
    <source>
        <dbReference type="EMBL" id="OJT02380.1"/>
    </source>
</evidence>
<protein>
    <submittedName>
        <fullName evidence="7">DNA-directed RNA polymerase I subunit rpa43</fullName>
    </submittedName>
</protein>
<evidence type="ECO:0000256" key="1">
    <source>
        <dbReference type="ARBA" id="ARBA00004123"/>
    </source>
</evidence>
<name>A0A1M2V451_TRAPU</name>
<keyword evidence="3" id="KW-0804">Transcription</keyword>
<evidence type="ECO:0000259" key="6">
    <source>
        <dbReference type="Pfam" id="PF17875"/>
    </source>
</evidence>
<dbReference type="Gene3D" id="3.30.1490.120">
    <property type="entry name" value="RNA polymerase Rpb7-like, N-terminal domain"/>
    <property type="match status" value="1"/>
</dbReference>
<dbReference type="InterPro" id="IPR045113">
    <property type="entry name" value="Rpb7-like"/>
</dbReference>
<dbReference type="OrthoDB" id="10250504at2759"/>
<dbReference type="GO" id="GO:0006352">
    <property type="term" value="P:DNA-templated transcription initiation"/>
    <property type="evidence" value="ECO:0007669"/>
    <property type="project" value="InterPro"/>
</dbReference>
<accession>A0A1M2V451</accession>
<comment type="subcellular location">
    <subcellularLocation>
        <location evidence="1">Nucleus</location>
    </subcellularLocation>
</comment>
<evidence type="ECO:0000256" key="5">
    <source>
        <dbReference type="SAM" id="MobiDB-lite"/>
    </source>
</evidence>
<comment type="caution">
    <text evidence="7">The sequence shown here is derived from an EMBL/GenBank/DDBJ whole genome shotgun (WGS) entry which is preliminary data.</text>
</comment>
<evidence type="ECO:0000256" key="3">
    <source>
        <dbReference type="ARBA" id="ARBA00023163"/>
    </source>
</evidence>
<dbReference type="InterPro" id="IPR041178">
    <property type="entry name" value="RPA43_OB"/>
</dbReference>
<proteinExistence type="predicted"/>
<dbReference type="OMA" id="YMQTASH"/>
<feature type="compositionally biased region" description="Basic and acidic residues" evidence="5">
    <location>
        <begin position="331"/>
        <end position="352"/>
    </location>
</feature>
<dbReference type="AlphaFoldDB" id="A0A1M2V451"/>
<sequence>MSQLVAEQRSKKRKLAAAADAASLAGEPSSKRSKKDKDAKRVVMEKAKLDKGKSRATDDAFRVVRATLSVAVPPVFAADLRGGVEEMLDSTLMRYIPALQGVVLAHDHLEFLDKVATVKADCPFTICKVTFDATVWSPQVGMKLVGKINLSSPDHISLLVHRTFNVSIPRHHITTDVYEFEYGPAENDPEFGAGGAEETAQDVPAEGAEGQAEGGGRWVHKVTGTKLGDADASLEFTVVGCVTSISLAFTSAHVKSNSLTIANQMLSLVGSIQPNPFSPEHVPKAAVTTSTTQAARSARSDPVLMSEREVDALIEDGEDSSEEDAFQKLGRMGDEAEAKERRAREEAEEAARKEKKRKRRESKTQENGGDGEAVSGEKKSKKKKKS</sequence>
<evidence type="ECO:0000313" key="8">
    <source>
        <dbReference type="Proteomes" id="UP000184267"/>
    </source>
</evidence>
<gene>
    <name evidence="7" type="ORF">TRAPUB_7104</name>
</gene>
<dbReference type="InterPro" id="IPR036898">
    <property type="entry name" value="RNA_pol_Rpb7-like_N_sf"/>
</dbReference>
<dbReference type="STRING" id="154538.A0A1M2V451"/>
<dbReference type="GO" id="GO:0006362">
    <property type="term" value="P:transcription elongation by RNA polymerase I"/>
    <property type="evidence" value="ECO:0007669"/>
    <property type="project" value="TreeGrafter"/>
</dbReference>
<dbReference type="CDD" id="cd04328">
    <property type="entry name" value="RNAP_I_Rpa43_N"/>
    <property type="match status" value="1"/>
</dbReference>
<keyword evidence="2 7" id="KW-0240">DNA-directed RNA polymerase</keyword>
<dbReference type="GO" id="GO:0005736">
    <property type="term" value="C:RNA polymerase I complex"/>
    <property type="evidence" value="ECO:0007669"/>
    <property type="project" value="TreeGrafter"/>
</dbReference>
<feature type="region of interest" description="Disordered" evidence="5">
    <location>
        <begin position="314"/>
        <end position="386"/>
    </location>
</feature>
<dbReference type="EMBL" id="MNAD01001673">
    <property type="protein sequence ID" value="OJT02380.1"/>
    <property type="molecule type" value="Genomic_DNA"/>
</dbReference>
<organism evidence="7 8">
    <name type="scientific">Trametes pubescens</name>
    <name type="common">White-rot fungus</name>
    <dbReference type="NCBI Taxonomy" id="154538"/>
    <lineage>
        <taxon>Eukaryota</taxon>
        <taxon>Fungi</taxon>
        <taxon>Dikarya</taxon>
        <taxon>Basidiomycota</taxon>
        <taxon>Agaricomycotina</taxon>
        <taxon>Agaricomycetes</taxon>
        <taxon>Polyporales</taxon>
        <taxon>Polyporaceae</taxon>
        <taxon>Trametes</taxon>
    </lineage>
</organism>
<dbReference type="Pfam" id="PF17875">
    <property type="entry name" value="RPA43_OB"/>
    <property type="match status" value="1"/>
</dbReference>
<evidence type="ECO:0000256" key="2">
    <source>
        <dbReference type="ARBA" id="ARBA00022478"/>
    </source>
</evidence>
<feature type="region of interest" description="Disordered" evidence="5">
    <location>
        <begin position="188"/>
        <end position="216"/>
    </location>
</feature>
<feature type="region of interest" description="Disordered" evidence="5">
    <location>
        <begin position="17"/>
        <end position="42"/>
    </location>
</feature>
<dbReference type="InterPro" id="IPR041901">
    <property type="entry name" value="RNAP_I_Rpa43_N"/>
</dbReference>